<dbReference type="AlphaFoldDB" id="A0A8J8TQT9"/>
<accession>A0A8J8TQT9</accession>
<evidence type="ECO:0000313" key="2">
    <source>
        <dbReference type="EMBL" id="TYL37240.1"/>
    </source>
</evidence>
<dbReference type="RefSeq" id="WP_148859389.1">
    <property type="nucleotide sequence ID" value="NZ_PHNJ01000011.1"/>
</dbReference>
<gene>
    <name evidence="2" type="ORF">CV102_18165</name>
</gene>
<dbReference type="Pfam" id="PF18780">
    <property type="entry name" value="HNH_repeat"/>
    <property type="match status" value="3"/>
</dbReference>
<evidence type="ECO:0000256" key="1">
    <source>
        <dbReference type="SAM" id="MobiDB-lite"/>
    </source>
</evidence>
<organism evidence="2 3">
    <name type="scientific">Natronococcus pandeyae</name>
    <dbReference type="NCBI Taxonomy" id="2055836"/>
    <lineage>
        <taxon>Archaea</taxon>
        <taxon>Methanobacteriati</taxon>
        <taxon>Methanobacteriota</taxon>
        <taxon>Stenosarchaea group</taxon>
        <taxon>Halobacteria</taxon>
        <taxon>Halobacteriales</taxon>
        <taxon>Natrialbaceae</taxon>
        <taxon>Natronococcus</taxon>
    </lineage>
</organism>
<protein>
    <submittedName>
        <fullName evidence="2">Uncharacterized protein</fullName>
    </submittedName>
</protein>
<evidence type="ECO:0000313" key="3">
    <source>
        <dbReference type="Proteomes" id="UP000766904"/>
    </source>
</evidence>
<proteinExistence type="predicted"/>
<dbReference type="EMBL" id="PHNJ01000011">
    <property type="protein sequence ID" value="TYL37240.1"/>
    <property type="molecule type" value="Genomic_DNA"/>
</dbReference>
<comment type="caution">
    <text evidence="2">The sequence shown here is derived from an EMBL/GenBank/DDBJ whole genome shotgun (WGS) entry which is preliminary data.</text>
</comment>
<dbReference type="OrthoDB" id="11472at2157"/>
<feature type="compositionally biased region" description="Basic and acidic residues" evidence="1">
    <location>
        <begin position="9"/>
        <end position="19"/>
    </location>
</feature>
<reference evidence="2" key="1">
    <citation type="submission" date="2017-11" db="EMBL/GenBank/DDBJ databases">
        <authorList>
            <person name="Kajale S.C."/>
            <person name="Sharma A."/>
        </authorList>
    </citation>
    <scope>NUCLEOTIDE SEQUENCE</scope>
    <source>
        <strain evidence="2">LS1_42</strain>
    </source>
</reference>
<dbReference type="Proteomes" id="UP000766904">
    <property type="component" value="Unassembled WGS sequence"/>
</dbReference>
<feature type="region of interest" description="Disordered" evidence="1">
    <location>
        <begin position="1"/>
        <end position="32"/>
    </location>
</feature>
<sequence>MPTDEEYLEDLRDLSEELGKPPTKADMNEKGPHSVTPYYTRWDSWNAALEAAGLGTNHEVVSTEALLEELRRVADEHGEPVLVVDVEEHGNYDPATYFRRFDSWFDARKEAGLIDEDIRPGRRVDEEELIEALQDLAMDLGRLPSQSEVNERGEYSLSPYLTQWGTWDQALKTAGLETPE</sequence>
<dbReference type="InterPro" id="IPR041025">
    <property type="entry name" value="HNH_repeat"/>
</dbReference>
<name>A0A8J8TQT9_9EURY</name>
<keyword evidence="3" id="KW-1185">Reference proteome</keyword>